<dbReference type="InterPro" id="IPR043408">
    <property type="entry name" value="IQCK"/>
</dbReference>
<dbReference type="PROSITE" id="PS50096">
    <property type="entry name" value="IQ"/>
    <property type="match status" value="1"/>
</dbReference>
<proteinExistence type="predicted"/>
<dbReference type="AlphaFoldDB" id="A0AAV7K9Z1"/>
<keyword evidence="2" id="KW-1185">Reference proteome</keyword>
<protein>
    <submittedName>
        <fullName evidence="1">IQ domain-containing protein K-like</fullName>
    </submittedName>
</protein>
<dbReference type="Proteomes" id="UP001165289">
    <property type="component" value="Unassembled WGS sequence"/>
</dbReference>
<comment type="caution">
    <text evidence="1">The sequence shown here is derived from an EMBL/GenBank/DDBJ whole genome shotgun (WGS) entry which is preliminary data.</text>
</comment>
<dbReference type="EMBL" id="JAKMXF010000110">
    <property type="protein sequence ID" value="KAI6658023.1"/>
    <property type="molecule type" value="Genomic_DNA"/>
</dbReference>
<gene>
    <name evidence="1" type="ORF">LOD99_15738</name>
</gene>
<dbReference type="Gene3D" id="1.20.5.190">
    <property type="match status" value="1"/>
</dbReference>
<reference evidence="1 2" key="1">
    <citation type="journal article" date="2023" name="BMC Biol.">
        <title>The compact genome of the sponge Oopsacas minuta (Hexactinellida) is lacking key metazoan core genes.</title>
        <authorList>
            <person name="Santini S."/>
            <person name="Schenkelaars Q."/>
            <person name="Jourda C."/>
            <person name="Duchesne M."/>
            <person name="Belahbib H."/>
            <person name="Rocher C."/>
            <person name="Selva M."/>
            <person name="Riesgo A."/>
            <person name="Vervoort M."/>
            <person name="Leys S.P."/>
            <person name="Kodjabachian L."/>
            <person name="Le Bivic A."/>
            <person name="Borchiellini C."/>
            <person name="Claverie J.M."/>
            <person name="Renard E."/>
        </authorList>
    </citation>
    <scope>NUCLEOTIDE SEQUENCE [LARGE SCALE GENOMIC DNA]</scope>
    <source>
        <strain evidence="1">SPO-2</strain>
    </source>
</reference>
<dbReference type="InterPro" id="IPR000048">
    <property type="entry name" value="IQ_motif_EF-hand-BS"/>
</dbReference>
<accession>A0AAV7K9Z1</accession>
<sequence>MLIAAINKPYQEKFNPLDFIVVYLYKHNPKHILKRAYIDKLCEIPFVQEKWMETPRKELPLSARLTKHEAATIIQSGWRGYITRKDETVQDFRVWQREVKEEKRAANVLITCLKGWVERKRNYETTQDVTNT</sequence>
<evidence type="ECO:0000313" key="1">
    <source>
        <dbReference type="EMBL" id="KAI6658023.1"/>
    </source>
</evidence>
<name>A0AAV7K9Z1_9METZ</name>
<organism evidence="1 2">
    <name type="scientific">Oopsacas minuta</name>
    <dbReference type="NCBI Taxonomy" id="111878"/>
    <lineage>
        <taxon>Eukaryota</taxon>
        <taxon>Metazoa</taxon>
        <taxon>Porifera</taxon>
        <taxon>Hexactinellida</taxon>
        <taxon>Hexasterophora</taxon>
        <taxon>Lyssacinosida</taxon>
        <taxon>Leucopsacidae</taxon>
        <taxon>Oopsacas</taxon>
    </lineage>
</organism>
<dbReference type="Pfam" id="PF00612">
    <property type="entry name" value="IQ"/>
    <property type="match status" value="1"/>
</dbReference>
<dbReference type="PANTHER" id="PTHR34927:SF1">
    <property type="entry name" value="IQ DOMAIN-CONTAINING PROTEIN K"/>
    <property type="match status" value="1"/>
</dbReference>
<dbReference type="PANTHER" id="PTHR34927">
    <property type="entry name" value="IQ DOMAIN-CONTAINING PROTEIN K"/>
    <property type="match status" value="1"/>
</dbReference>
<evidence type="ECO:0000313" key="2">
    <source>
        <dbReference type="Proteomes" id="UP001165289"/>
    </source>
</evidence>